<keyword evidence="5" id="KW-1185">Reference proteome</keyword>
<dbReference type="Pfam" id="PF09922">
    <property type="entry name" value="LiaF-like_C"/>
    <property type="match status" value="1"/>
</dbReference>
<evidence type="ECO:0000313" key="4">
    <source>
        <dbReference type="EMBL" id="WIM68069.1"/>
    </source>
</evidence>
<feature type="domain" description="DUF1707" evidence="2">
    <location>
        <begin position="17"/>
        <end position="67"/>
    </location>
</feature>
<dbReference type="Pfam" id="PF08044">
    <property type="entry name" value="DUF1707"/>
    <property type="match status" value="1"/>
</dbReference>
<sequence length="218" mass="23324">MNSPLPPEHTPNTPRRRATSQEREIASNALSEAFADGQITLAEFEERTSVVWKCTFGDELDDLTKDLVLSPTQPPILRPPNQASHFVSTDKGGSKLSLAIMGAVTHEGDWQIGAQHVSFAMMGGTDLNLQHARLSSTSTTISAFALMGGVRLVVPEDVRVKAEGFGLMGAFEVKDHPSVTVAQRDLPADAPSITIRGAALMGAVEVLRVSREAIVPAD</sequence>
<feature type="region of interest" description="Disordered" evidence="1">
    <location>
        <begin position="1"/>
        <end position="24"/>
    </location>
</feature>
<protein>
    <submittedName>
        <fullName evidence="4">DUF1707 domain-containing protein</fullName>
    </submittedName>
</protein>
<dbReference type="InterPro" id="IPR012551">
    <property type="entry name" value="DUF1707_SHOCT-like"/>
</dbReference>
<dbReference type="PANTHER" id="PTHR40763:SF5">
    <property type="entry name" value="MEMBRANE PROTEIN"/>
    <property type="match status" value="1"/>
</dbReference>
<dbReference type="Proteomes" id="UP001225598">
    <property type="component" value="Chromosome"/>
</dbReference>
<dbReference type="InterPro" id="IPR024425">
    <property type="entry name" value="LiaF-like_C"/>
</dbReference>
<evidence type="ECO:0000256" key="1">
    <source>
        <dbReference type="SAM" id="MobiDB-lite"/>
    </source>
</evidence>
<feature type="domain" description="Cell wall-active antibiotics response LiaF-like C-terminal" evidence="3">
    <location>
        <begin position="119"/>
        <end position="206"/>
    </location>
</feature>
<accession>A0ABY8VF02</accession>
<gene>
    <name evidence="4" type="ORF">QP027_01335</name>
</gene>
<organism evidence="4 5">
    <name type="scientific">Corynebacterium breve</name>
    <dbReference type="NCBI Taxonomy" id="3049799"/>
    <lineage>
        <taxon>Bacteria</taxon>
        <taxon>Bacillati</taxon>
        <taxon>Actinomycetota</taxon>
        <taxon>Actinomycetes</taxon>
        <taxon>Mycobacteriales</taxon>
        <taxon>Corynebacteriaceae</taxon>
        <taxon>Corynebacterium</taxon>
    </lineage>
</organism>
<proteinExistence type="predicted"/>
<dbReference type="PANTHER" id="PTHR40763">
    <property type="entry name" value="MEMBRANE PROTEIN-RELATED"/>
    <property type="match status" value="1"/>
</dbReference>
<evidence type="ECO:0000313" key="5">
    <source>
        <dbReference type="Proteomes" id="UP001225598"/>
    </source>
</evidence>
<evidence type="ECO:0000259" key="3">
    <source>
        <dbReference type="Pfam" id="PF09922"/>
    </source>
</evidence>
<dbReference type="RefSeq" id="WP_284825392.1">
    <property type="nucleotide sequence ID" value="NZ_CP126969.1"/>
</dbReference>
<name>A0ABY8VF02_9CORY</name>
<dbReference type="EMBL" id="CP126969">
    <property type="protein sequence ID" value="WIM68069.1"/>
    <property type="molecule type" value="Genomic_DNA"/>
</dbReference>
<reference evidence="4 5" key="1">
    <citation type="submission" date="2023-05" db="EMBL/GenBank/DDBJ databases">
        <title>Corynebacterium suedekumii sp. nov. and Corynebacterium breve sp. nov. isolated from raw cow's milk.</title>
        <authorList>
            <person name="Baer M.K."/>
            <person name="Mehl L."/>
            <person name="Hellmuth R."/>
            <person name="Marke G."/>
            <person name="Lipski A."/>
        </authorList>
    </citation>
    <scope>NUCLEOTIDE SEQUENCE [LARGE SCALE GENOMIC DNA]</scope>
    <source>
        <strain evidence="4 5">R4</strain>
    </source>
</reference>
<evidence type="ECO:0000259" key="2">
    <source>
        <dbReference type="Pfam" id="PF08044"/>
    </source>
</evidence>